<dbReference type="Gene3D" id="1.20.58.1210">
    <property type="entry name" value="Exo84p, N-terminal helical domain"/>
    <property type="match status" value="1"/>
</dbReference>
<dbReference type="SUPFAM" id="SSF74788">
    <property type="entry name" value="Cullin repeat-like"/>
    <property type="match status" value="1"/>
</dbReference>
<evidence type="ECO:0000313" key="16">
    <source>
        <dbReference type="Proteomes" id="UP000800235"/>
    </source>
</evidence>
<organism evidence="15 16">
    <name type="scientific">Tothia fuscella</name>
    <dbReference type="NCBI Taxonomy" id="1048955"/>
    <lineage>
        <taxon>Eukaryota</taxon>
        <taxon>Fungi</taxon>
        <taxon>Dikarya</taxon>
        <taxon>Ascomycota</taxon>
        <taxon>Pezizomycotina</taxon>
        <taxon>Dothideomycetes</taxon>
        <taxon>Pleosporomycetidae</taxon>
        <taxon>Venturiales</taxon>
        <taxon>Cylindrosympodiaceae</taxon>
        <taxon>Tothia</taxon>
    </lineage>
</organism>
<evidence type="ECO:0000256" key="5">
    <source>
        <dbReference type="ARBA" id="ARBA00022483"/>
    </source>
</evidence>
<accession>A0A9P4NNA5</accession>
<dbReference type="PANTHER" id="PTHR21426">
    <property type="entry name" value="EXOCYST COMPLEX COMPONENT 8"/>
    <property type="match status" value="1"/>
</dbReference>
<dbReference type="Pfam" id="PF16528">
    <property type="entry name" value="Exo84_C"/>
    <property type="match status" value="1"/>
</dbReference>
<proteinExistence type="inferred from homology"/>
<feature type="region of interest" description="Disordered" evidence="13">
    <location>
        <begin position="1"/>
        <end position="80"/>
    </location>
</feature>
<comment type="similarity">
    <text evidence="2">Belongs to the EXO84 family.</text>
</comment>
<dbReference type="GO" id="GO:0006887">
    <property type="term" value="P:exocytosis"/>
    <property type="evidence" value="ECO:0007669"/>
    <property type="project" value="UniProtKB-KW"/>
</dbReference>
<keyword evidence="7 12" id="KW-0175">Coiled coil</keyword>
<evidence type="ECO:0000256" key="3">
    <source>
        <dbReference type="ARBA" id="ARBA00021269"/>
    </source>
</evidence>
<dbReference type="OrthoDB" id="642193at2759"/>
<dbReference type="GO" id="GO:0015031">
    <property type="term" value="P:protein transport"/>
    <property type="evidence" value="ECO:0007669"/>
    <property type="project" value="UniProtKB-KW"/>
</dbReference>
<evidence type="ECO:0000256" key="9">
    <source>
        <dbReference type="ARBA" id="ARBA00057052"/>
    </source>
</evidence>
<evidence type="ECO:0000256" key="12">
    <source>
        <dbReference type="SAM" id="Coils"/>
    </source>
</evidence>
<dbReference type="AlphaFoldDB" id="A0A9P4NNA5"/>
<dbReference type="InterPro" id="IPR032403">
    <property type="entry name" value="Exo84_C"/>
</dbReference>
<keyword evidence="6" id="KW-0653">Protein transport</keyword>
<dbReference type="Pfam" id="PF25345">
    <property type="entry name" value="PH_EXO84"/>
    <property type="match status" value="1"/>
</dbReference>
<keyword evidence="5" id="KW-0268">Exocytosis</keyword>
<evidence type="ECO:0000256" key="8">
    <source>
        <dbReference type="ARBA" id="ARBA00023329"/>
    </source>
</evidence>
<feature type="compositionally biased region" description="Basic and acidic residues" evidence="13">
    <location>
        <begin position="1"/>
        <end position="10"/>
    </location>
</feature>
<dbReference type="FunFam" id="2.30.29.30:FF:000264">
    <property type="entry name" value="Potential exocyst complex component Exo84"/>
    <property type="match status" value="1"/>
</dbReference>
<evidence type="ECO:0000256" key="11">
    <source>
        <dbReference type="ARBA" id="ARBA00071741"/>
    </source>
</evidence>
<comment type="function">
    <text evidence="9">Involved in the secretory pathway as part of the exocyst complex which tethers secretory vesicles to the sites of exocytosis. Plays a role in both the assembly of the exocyst and the polarization of this complex to specific sites of the plasma membrane for exocytosis. Also involved in assembly of the spliceosome.</text>
</comment>
<evidence type="ECO:0000256" key="7">
    <source>
        <dbReference type="ARBA" id="ARBA00023054"/>
    </source>
</evidence>
<dbReference type="GO" id="GO:0030133">
    <property type="term" value="C:transport vesicle"/>
    <property type="evidence" value="ECO:0007669"/>
    <property type="project" value="UniProtKB-SubCell"/>
</dbReference>
<evidence type="ECO:0000256" key="6">
    <source>
        <dbReference type="ARBA" id="ARBA00022927"/>
    </source>
</evidence>
<evidence type="ECO:0000256" key="2">
    <source>
        <dbReference type="ARBA" id="ARBA00007210"/>
    </source>
</evidence>
<gene>
    <name evidence="15" type="ORF">EJ08DRAFT_592254</name>
</gene>
<dbReference type="InterPro" id="IPR016159">
    <property type="entry name" value="Cullin_repeat-like_dom_sf"/>
</dbReference>
<keyword evidence="8" id="KW-0968">Cytoplasmic vesicle</keyword>
<dbReference type="InterPro" id="IPR042561">
    <property type="entry name" value="Exo84_C_1"/>
</dbReference>
<dbReference type="InterPro" id="IPR033961">
    <property type="entry name" value="Exo84"/>
</dbReference>
<evidence type="ECO:0000256" key="10">
    <source>
        <dbReference type="ARBA" id="ARBA00065378"/>
    </source>
</evidence>
<dbReference type="Pfam" id="PF08700">
    <property type="entry name" value="VPS51_Exo84_N"/>
    <property type="match status" value="1"/>
</dbReference>
<evidence type="ECO:0000313" key="15">
    <source>
        <dbReference type="EMBL" id="KAF2428290.1"/>
    </source>
</evidence>
<dbReference type="Gene3D" id="2.30.29.30">
    <property type="entry name" value="Pleckstrin-homology domain (PH domain)/Phosphotyrosine-binding domain (PTB)"/>
    <property type="match status" value="1"/>
</dbReference>
<name>A0A9P4NNA5_9PEZI</name>
<dbReference type="Proteomes" id="UP000800235">
    <property type="component" value="Unassembled WGS sequence"/>
</dbReference>
<evidence type="ECO:0000256" key="13">
    <source>
        <dbReference type="SAM" id="MobiDB-lite"/>
    </source>
</evidence>
<evidence type="ECO:0000256" key="1">
    <source>
        <dbReference type="ARBA" id="ARBA00004398"/>
    </source>
</evidence>
<comment type="subunit">
    <text evidence="10">Component of the exocyst complex.</text>
</comment>
<comment type="subcellular location">
    <subcellularLocation>
        <location evidence="1">Cytoplasmic vesicle</location>
        <location evidence="1">Secretory vesicle</location>
    </subcellularLocation>
</comment>
<dbReference type="InterPro" id="IPR042560">
    <property type="entry name" value="Exo84_C_2"/>
</dbReference>
<keyword evidence="16" id="KW-1185">Reference proteome</keyword>
<comment type="caution">
    <text evidence="15">The sequence shown here is derived from an EMBL/GenBank/DDBJ whole genome shotgun (WGS) entry which is preliminary data.</text>
</comment>
<dbReference type="GO" id="GO:0000145">
    <property type="term" value="C:exocyst"/>
    <property type="evidence" value="ECO:0007669"/>
    <property type="project" value="InterPro"/>
</dbReference>
<dbReference type="GO" id="GO:0006893">
    <property type="term" value="P:Golgi to plasma membrane transport"/>
    <property type="evidence" value="ECO:0007669"/>
    <property type="project" value="TreeGrafter"/>
</dbReference>
<dbReference type="PANTHER" id="PTHR21426:SF12">
    <property type="entry name" value="EXOCYST COMPLEX COMPONENT 8"/>
    <property type="match status" value="1"/>
</dbReference>
<dbReference type="InterPro" id="IPR011993">
    <property type="entry name" value="PH-like_dom_sf"/>
</dbReference>
<feature type="domain" description="Exocyst component Exo84 C-terminal" evidence="14">
    <location>
        <begin position="472"/>
        <end position="671"/>
    </location>
</feature>
<reference evidence="15" key="1">
    <citation type="journal article" date="2020" name="Stud. Mycol.">
        <title>101 Dothideomycetes genomes: a test case for predicting lifestyles and emergence of pathogens.</title>
        <authorList>
            <person name="Haridas S."/>
            <person name="Albert R."/>
            <person name="Binder M."/>
            <person name="Bloem J."/>
            <person name="Labutti K."/>
            <person name="Salamov A."/>
            <person name="Andreopoulos B."/>
            <person name="Baker S."/>
            <person name="Barry K."/>
            <person name="Bills G."/>
            <person name="Bluhm B."/>
            <person name="Cannon C."/>
            <person name="Castanera R."/>
            <person name="Culley D."/>
            <person name="Daum C."/>
            <person name="Ezra D."/>
            <person name="Gonzalez J."/>
            <person name="Henrissat B."/>
            <person name="Kuo A."/>
            <person name="Liang C."/>
            <person name="Lipzen A."/>
            <person name="Lutzoni F."/>
            <person name="Magnuson J."/>
            <person name="Mondo S."/>
            <person name="Nolan M."/>
            <person name="Ohm R."/>
            <person name="Pangilinan J."/>
            <person name="Park H.-J."/>
            <person name="Ramirez L."/>
            <person name="Alfaro M."/>
            <person name="Sun H."/>
            <person name="Tritt A."/>
            <person name="Yoshinaga Y."/>
            <person name="Zwiers L.-H."/>
            <person name="Turgeon B."/>
            <person name="Goodwin S."/>
            <person name="Spatafora J."/>
            <person name="Crous P."/>
            <person name="Grigoriev I."/>
        </authorList>
    </citation>
    <scope>NUCLEOTIDE SEQUENCE</scope>
    <source>
        <strain evidence="15">CBS 130266</strain>
    </source>
</reference>
<evidence type="ECO:0000256" key="4">
    <source>
        <dbReference type="ARBA" id="ARBA00022448"/>
    </source>
</evidence>
<dbReference type="Gene3D" id="1.20.58.1220">
    <property type="entry name" value="Exo84p, C-terminal helical domain"/>
    <property type="match status" value="1"/>
</dbReference>
<keyword evidence="4" id="KW-0813">Transport</keyword>
<protein>
    <recommendedName>
        <fullName evidence="3">Exocyst complex component EXO84</fullName>
    </recommendedName>
    <alternativeName>
        <fullName evidence="11">Exocyst complex component exo84</fullName>
    </alternativeName>
</protein>
<dbReference type="EMBL" id="MU007055">
    <property type="protein sequence ID" value="KAF2428290.1"/>
    <property type="molecule type" value="Genomic_DNA"/>
</dbReference>
<evidence type="ECO:0000259" key="14">
    <source>
        <dbReference type="Pfam" id="PF16528"/>
    </source>
</evidence>
<feature type="coiled-coil region" evidence="12">
    <location>
        <begin position="403"/>
        <end position="430"/>
    </location>
</feature>
<sequence length="692" mass="76176">MSSKPDKESGGGKGISLRKKRTVKPKISAPKVISGPLPPGVKDPNETLKRRPGMAPAVGSNESGGLPSGPQPRPRPQLNDKTADLVKRRYSTRFANAPQDYTAGAPPVPSLPNMPEEYAVKALGRGEREGAGIGAGGRKLVVDMKELADPKLQPEALVTNLLADASEEEIYSYGQKLREAKNRTSTDLQHNVFQNRNQFIKISKEAEKLKGEMRTLRNLMSELTGALGQATAAGGGPTADTAKARRIANRSSVANLEALWNTHLQTLWKRVEGSQKYLPAIPGRHIVYESSRWVELNAATWKPRRRVHLILLNDHLLVATEKKRTDNAAANTRDANDKQGPPQLVATRCWPLQDVQMADLATRSTPGSGDKANSSNAINVRVGTDSFTFATGSTEAAEKLTLLTTFRRTVEDLRKTLEAESQEREKNQDSVNYLATSRVRGPTTIDSHNTETTVLPRTDILIDIDGKTQSLRSVESQIDDLDIDIALQRFEEAVVRVEKLKRIAKGIKGKSIAQNVILRKLNERSGKLAGVIVRYLKETHAWKGSTQRNVDWLVRLGFEDRAREAYLEARGAVIKKRIRQVIFDGDLHTYLYQISFISFTIIRDTALIYQSCFPMVMMSACVKWAKEHVDEFNGILERQLSSVKEGSEVWNRCVRVSKEHAGVLGEAGLDFRGLVGVGLGSGGGGGGGEKRT</sequence>